<proteinExistence type="inferred from homology"/>
<keyword evidence="3" id="KW-0119">Carbohydrate metabolism</keyword>
<gene>
    <name evidence="4" type="ORF">C5Y83_07265</name>
</gene>
<dbReference type="InterPro" id="IPR029052">
    <property type="entry name" value="Metallo-depent_PP-like"/>
</dbReference>
<evidence type="ECO:0000256" key="2">
    <source>
        <dbReference type="ARBA" id="ARBA00023211"/>
    </source>
</evidence>
<sequence length="655" mass="74586">MQSSSHSFKRAEADLSLIELLALQFPNIDAAIAESARLAAVQTLPKGVVHVISDIHGEDKKLQHVINNASGTLRPLVEEMFAETLTEAEQEEFLTLIFYPAEVTQRVGETVTEPDEIRAYAQRMLMPQLELLRFLVSNFSLRLATNVFPAEYRELLLEMMHAPSTERGPAFVGAILDELVRRDRALHLIHLLGRLIRNLAVDELIIAGDLWDRGPRGDRVMDYLRLQPNVEFIWGNHDVLWLAASLGHEAALCTVLRISLRYRRIGQLDEGYSVPLTPLEHLARTVYADDPAERFMPKGEGMRPREVVARMQKAIAIIQFKMEGKMIERNPQWDLDHRRLMHRIDHAQGTIQIDGKTYELRDTNFPTVNPDNPYELTPEEATCLSALKNSFLNSQKLREQMRFLVGYGSMYLKRDECLIFHGCVPTDEEGNFLPLEIDGRSLSGRAMFEEIEKVVRRAVVDSDEPDLDFLWYLWSGPRSPLFGKDRIATLERDFIADKSSHHESKDAYFSLIHEVDFCDKVLAEFGMDPEGGLIVNGHVPVKVEAGESPLKRSGKAITIDGAFSEAYGDFGYTLVLEPGRIVLAQHSHFESVDAAIRDGVDIIPQVQSIREFASPRHTRDTERGQRIRYRIEMLERLIEAYQTNRLHERPMKVSG</sequence>
<dbReference type="HAMAP" id="MF_01854">
    <property type="entry name" value="FBPase_class3"/>
    <property type="match status" value="1"/>
</dbReference>
<reference evidence="4 5" key="1">
    <citation type="submission" date="2018-02" db="EMBL/GenBank/DDBJ databases">
        <title>Comparative genomes isolates from brazilian mangrove.</title>
        <authorList>
            <person name="Araujo J.E."/>
            <person name="Taketani R.G."/>
            <person name="Silva M.C.P."/>
            <person name="Loureco M.V."/>
            <person name="Andreote F.D."/>
        </authorList>
    </citation>
    <scope>NUCLEOTIDE SEQUENCE [LARGE SCALE GENOMIC DNA]</scope>
    <source>
        <strain evidence="4 5">Hex-1 MGV</strain>
    </source>
</reference>
<evidence type="ECO:0000256" key="1">
    <source>
        <dbReference type="ARBA" id="ARBA00022801"/>
    </source>
</evidence>
<name>A0A2S8G0R5_9BACT</name>
<evidence type="ECO:0000313" key="4">
    <source>
        <dbReference type="EMBL" id="PQO37734.1"/>
    </source>
</evidence>
<keyword evidence="2" id="KW-0464">Manganese</keyword>
<dbReference type="GO" id="GO:0042132">
    <property type="term" value="F:fructose 1,6-bisphosphate 1-phosphatase activity"/>
    <property type="evidence" value="ECO:0007669"/>
    <property type="project" value="InterPro"/>
</dbReference>
<dbReference type="AlphaFoldDB" id="A0A2S8G0R5"/>
<dbReference type="RefSeq" id="WP_105328983.1">
    <property type="nucleotide sequence ID" value="NZ_PUHY01000005.1"/>
</dbReference>
<dbReference type="SUPFAM" id="SSF56300">
    <property type="entry name" value="Metallo-dependent phosphatases"/>
    <property type="match status" value="1"/>
</dbReference>
<dbReference type="Pfam" id="PF06874">
    <property type="entry name" value="FBPase_2"/>
    <property type="match status" value="1"/>
</dbReference>
<dbReference type="OrthoDB" id="9779903at2"/>
<dbReference type="Proteomes" id="UP000238322">
    <property type="component" value="Unassembled WGS sequence"/>
</dbReference>
<dbReference type="InterPro" id="IPR009164">
    <property type="entry name" value="FBPtase_class3"/>
</dbReference>
<dbReference type="EMBL" id="PUHY01000005">
    <property type="protein sequence ID" value="PQO37734.1"/>
    <property type="molecule type" value="Genomic_DNA"/>
</dbReference>
<evidence type="ECO:0000313" key="5">
    <source>
        <dbReference type="Proteomes" id="UP000238322"/>
    </source>
</evidence>
<organism evidence="4 5">
    <name type="scientific">Blastopirellula marina</name>
    <dbReference type="NCBI Taxonomy" id="124"/>
    <lineage>
        <taxon>Bacteria</taxon>
        <taxon>Pseudomonadati</taxon>
        <taxon>Planctomycetota</taxon>
        <taxon>Planctomycetia</taxon>
        <taxon>Pirellulales</taxon>
        <taxon>Pirellulaceae</taxon>
        <taxon>Blastopirellula</taxon>
    </lineage>
</organism>
<dbReference type="Gene3D" id="3.60.21.10">
    <property type="match status" value="1"/>
</dbReference>
<evidence type="ECO:0000256" key="3">
    <source>
        <dbReference type="ARBA" id="ARBA00023277"/>
    </source>
</evidence>
<comment type="caution">
    <text evidence="4">The sequence shown here is derived from an EMBL/GenBank/DDBJ whole genome shotgun (WGS) entry which is preliminary data.</text>
</comment>
<dbReference type="GO" id="GO:0006094">
    <property type="term" value="P:gluconeogenesis"/>
    <property type="evidence" value="ECO:0007669"/>
    <property type="project" value="InterPro"/>
</dbReference>
<protein>
    <submittedName>
        <fullName evidence="4">Fructose-bisphosphatase class III</fullName>
    </submittedName>
</protein>
<keyword evidence="1" id="KW-0378">Hydrolase</keyword>
<accession>A0A2S8G0R5</accession>